<keyword evidence="3" id="KW-1185">Reference proteome</keyword>
<feature type="domain" description="Carrier" evidence="1">
    <location>
        <begin position="1"/>
        <end position="77"/>
    </location>
</feature>
<dbReference type="NCBIfam" id="NF005480">
    <property type="entry name" value="PRK07081.1"/>
    <property type="match status" value="1"/>
</dbReference>
<organism evidence="2 3">
    <name type="scientific">Caballeronia pedi</name>
    <dbReference type="NCBI Taxonomy" id="1777141"/>
    <lineage>
        <taxon>Bacteria</taxon>
        <taxon>Pseudomonadati</taxon>
        <taxon>Pseudomonadota</taxon>
        <taxon>Betaproteobacteria</taxon>
        <taxon>Burkholderiales</taxon>
        <taxon>Burkholderiaceae</taxon>
        <taxon>Caballeronia</taxon>
    </lineage>
</organism>
<dbReference type="Gene3D" id="1.10.1200.10">
    <property type="entry name" value="ACP-like"/>
    <property type="match status" value="1"/>
</dbReference>
<evidence type="ECO:0000313" key="3">
    <source>
        <dbReference type="Proteomes" id="UP000054911"/>
    </source>
</evidence>
<accession>A0A158DY84</accession>
<proteinExistence type="predicted"/>
<dbReference type="PROSITE" id="PS50075">
    <property type="entry name" value="CARRIER"/>
    <property type="match status" value="1"/>
</dbReference>
<protein>
    <submittedName>
        <fullName evidence="2">Acyl carrier protein</fullName>
    </submittedName>
</protein>
<gene>
    <name evidence="2" type="ORF">AWB80_07667</name>
</gene>
<sequence>MKTELRRILAESARLDVPIDTLADGDDLYAAGLSSLATVHVMLAIEDEFGIEIPDHMLTRRLFSSVDSLASAVDELRRQQQAAA</sequence>
<dbReference type="InterPro" id="IPR036736">
    <property type="entry name" value="ACP-like_sf"/>
</dbReference>
<dbReference type="OrthoDB" id="7284767at2"/>
<dbReference type="InterPro" id="IPR009081">
    <property type="entry name" value="PP-bd_ACP"/>
</dbReference>
<dbReference type="SUPFAM" id="SSF47336">
    <property type="entry name" value="ACP-like"/>
    <property type="match status" value="1"/>
</dbReference>
<dbReference type="EMBL" id="FCOE02000053">
    <property type="protein sequence ID" value="SAK99483.1"/>
    <property type="molecule type" value="Genomic_DNA"/>
</dbReference>
<evidence type="ECO:0000259" key="1">
    <source>
        <dbReference type="PROSITE" id="PS50075"/>
    </source>
</evidence>
<reference evidence="2" key="1">
    <citation type="submission" date="2016-01" db="EMBL/GenBank/DDBJ databases">
        <authorList>
            <person name="Peeters C."/>
        </authorList>
    </citation>
    <scope>NUCLEOTIDE SEQUENCE [LARGE SCALE GENOMIC DNA]</scope>
    <source>
        <strain evidence="2">LMG 29323</strain>
    </source>
</reference>
<dbReference type="STRING" id="1777141.AWB80_07667"/>
<comment type="caution">
    <text evidence="2">The sequence shown here is derived from an EMBL/GenBank/DDBJ whole genome shotgun (WGS) entry which is preliminary data.</text>
</comment>
<dbReference type="Proteomes" id="UP000054911">
    <property type="component" value="Unassembled WGS sequence"/>
</dbReference>
<dbReference type="AlphaFoldDB" id="A0A158DY84"/>
<evidence type="ECO:0000313" key="2">
    <source>
        <dbReference type="EMBL" id="SAK99483.1"/>
    </source>
</evidence>
<dbReference type="Pfam" id="PF00550">
    <property type="entry name" value="PP-binding"/>
    <property type="match status" value="1"/>
</dbReference>
<dbReference type="RefSeq" id="WP_061179864.1">
    <property type="nucleotide sequence ID" value="NZ_FCOE02000053.1"/>
</dbReference>
<name>A0A158DY84_9BURK</name>